<sequence>MRNPKEKFVGSPLARREDPALISGRGTYTDDVRLTDPLHLAVVRSMVSAGTIDAIETEMAADLPGVAGVHTGADLTGLGALQVNPVIPIRHLPDYPVLAGKQVHSVGQPIAAILAGDLELARDACEQVRVEIDDAPLPDPRLAAEQTWSAGDVTGAFEHAERIVECEVRHPRLAPSPMEPRSIAVAFDAATETVTVWLSTQTPHRSRNDIAAILGLPRARIRLISPDVGGAFGMKSSVYPEEVFAVWAAFHHRRDIRWTSTRSEEFLSATHGRAVTSRGRLALDREGRFLALSAEVATPVGHWLPTSGLITAWNAGRVLPSGYRLDTLTVTTQAWMHNTGLTGIYRGAGRPEANCLMERLIDKAAAETGIDPFELRRRNLLRPEDLPFETPTGNTLDSGDYAAALDLLEAQVDYAALCDDRDRRRAAGELVGIGIGFYVEPSGSGWETARATLNADGSASVQSGSSSQGHGRATAFAQIAADALGIEPGRIEVTFGDTATCPEGIGALASRSTPIGGSAVLLACEKLAARQRAGDPLPITEEIRYANKGQAWGYGAFLIVLSVDRDTGAPTLERAVCVDDTGLIINPMMVEGQLTGGFAQALGEALMERVVYDENGQLLTGSFMDYAVPRCSDVPPLTLLKTTTPSPMNALGAKGVGEAGTIGAPAAILNAAIDALRPLGVSDLNLPLTSETLWRAIRAAEEEKTS</sequence>
<dbReference type="PANTHER" id="PTHR11908">
    <property type="entry name" value="XANTHINE DEHYDROGENASE"/>
    <property type="match status" value="1"/>
</dbReference>
<evidence type="ECO:0000256" key="2">
    <source>
        <dbReference type="ARBA" id="ARBA00023002"/>
    </source>
</evidence>
<dbReference type="SUPFAM" id="SSF56003">
    <property type="entry name" value="Molybdenum cofactor-binding domain"/>
    <property type="match status" value="1"/>
</dbReference>
<keyword evidence="1" id="KW-0500">Molybdenum</keyword>
<dbReference type="OrthoDB" id="9758509at2"/>
<dbReference type="AlphaFoldDB" id="A0A4R5VFM1"/>
<gene>
    <name evidence="4" type="ORF">E1832_03505</name>
</gene>
<dbReference type="GO" id="GO:0005506">
    <property type="term" value="F:iron ion binding"/>
    <property type="evidence" value="ECO:0007669"/>
    <property type="project" value="InterPro"/>
</dbReference>
<dbReference type="Gene3D" id="3.30.365.10">
    <property type="entry name" value="Aldehyde oxidase/xanthine dehydrogenase, molybdopterin binding domain"/>
    <property type="match status" value="4"/>
</dbReference>
<dbReference type="InterPro" id="IPR000674">
    <property type="entry name" value="Ald_Oxase/Xan_DH_a/b"/>
</dbReference>
<dbReference type="Pfam" id="PF02738">
    <property type="entry name" value="MoCoBD_1"/>
    <property type="match status" value="1"/>
</dbReference>
<dbReference type="SUPFAM" id="SSF54665">
    <property type="entry name" value="CO dehydrogenase molybdoprotein N-domain-like"/>
    <property type="match status" value="1"/>
</dbReference>
<dbReference type="InterPro" id="IPR016208">
    <property type="entry name" value="Ald_Oxase/xanthine_DH-like"/>
</dbReference>
<protein>
    <submittedName>
        <fullName evidence="4">Xanthine dehydrogenase family protein molybdopterin-binding subunit</fullName>
    </submittedName>
</protein>
<dbReference type="InterPro" id="IPR008274">
    <property type="entry name" value="AldOxase/xan_DH_MoCoBD1"/>
</dbReference>
<dbReference type="Pfam" id="PF20256">
    <property type="entry name" value="MoCoBD_2"/>
    <property type="match status" value="2"/>
</dbReference>
<dbReference type="Proteomes" id="UP000295301">
    <property type="component" value="Unassembled WGS sequence"/>
</dbReference>
<dbReference type="InterPro" id="IPR046867">
    <property type="entry name" value="AldOxase/xan_DH_MoCoBD2"/>
</dbReference>
<dbReference type="Gene3D" id="3.90.1170.50">
    <property type="entry name" value="Aldehyde oxidase/xanthine dehydrogenase, a/b hammerhead"/>
    <property type="match status" value="1"/>
</dbReference>
<keyword evidence="5" id="KW-1185">Reference proteome</keyword>
<dbReference type="SMART" id="SM01008">
    <property type="entry name" value="Ald_Xan_dh_C"/>
    <property type="match status" value="1"/>
</dbReference>
<organism evidence="4 5">
    <name type="scientific">Antarcticimicrobium luteum</name>
    <dbReference type="NCBI Taxonomy" id="2547397"/>
    <lineage>
        <taxon>Bacteria</taxon>
        <taxon>Pseudomonadati</taxon>
        <taxon>Pseudomonadota</taxon>
        <taxon>Alphaproteobacteria</taxon>
        <taxon>Rhodobacterales</taxon>
        <taxon>Paracoccaceae</taxon>
        <taxon>Antarcticimicrobium</taxon>
    </lineage>
</organism>
<proteinExistence type="predicted"/>
<evidence type="ECO:0000313" key="4">
    <source>
        <dbReference type="EMBL" id="TDK51403.1"/>
    </source>
</evidence>
<dbReference type="GO" id="GO:0016491">
    <property type="term" value="F:oxidoreductase activity"/>
    <property type="evidence" value="ECO:0007669"/>
    <property type="project" value="UniProtKB-KW"/>
</dbReference>
<feature type="domain" description="Aldehyde oxidase/xanthine dehydrogenase a/b hammerhead" evidence="3">
    <location>
        <begin position="23"/>
        <end position="136"/>
    </location>
</feature>
<dbReference type="InterPro" id="IPR037165">
    <property type="entry name" value="AldOxase/xan_DH_Mopterin-bd_sf"/>
</dbReference>
<dbReference type="RefSeq" id="WP_133358375.1">
    <property type="nucleotide sequence ID" value="NZ_SMUV01000047.1"/>
</dbReference>
<dbReference type="EMBL" id="SMUV01000047">
    <property type="protein sequence ID" value="TDK51403.1"/>
    <property type="molecule type" value="Genomic_DNA"/>
</dbReference>
<evidence type="ECO:0000259" key="3">
    <source>
        <dbReference type="SMART" id="SM01008"/>
    </source>
</evidence>
<dbReference type="PANTHER" id="PTHR11908:SF132">
    <property type="entry name" value="ALDEHYDE OXIDASE 1-RELATED"/>
    <property type="match status" value="1"/>
</dbReference>
<dbReference type="InterPro" id="IPR036856">
    <property type="entry name" value="Ald_Oxase/Xan_DH_a/b_sf"/>
</dbReference>
<evidence type="ECO:0000256" key="1">
    <source>
        <dbReference type="ARBA" id="ARBA00022505"/>
    </source>
</evidence>
<name>A0A4R5VFM1_9RHOB</name>
<comment type="caution">
    <text evidence="4">The sequence shown here is derived from an EMBL/GenBank/DDBJ whole genome shotgun (WGS) entry which is preliminary data.</text>
</comment>
<evidence type="ECO:0000313" key="5">
    <source>
        <dbReference type="Proteomes" id="UP000295301"/>
    </source>
</evidence>
<accession>A0A4R5VFM1</accession>
<reference evidence="4 5" key="1">
    <citation type="submission" date="2019-03" db="EMBL/GenBank/DDBJ databases">
        <title>Ruegeria lutea sp. nov., a novel strain, isolated from marine sediment, the Masan Bay, South Korea.</title>
        <authorList>
            <person name="Kim J."/>
            <person name="Kim D.-Y."/>
            <person name="Lee S.-S."/>
        </authorList>
    </citation>
    <scope>NUCLEOTIDE SEQUENCE [LARGE SCALE GENOMIC DNA]</scope>
    <source>
        <strain evidence="4 5">318-1</strain>
    </source>
</reference>
<dbReference type="Pfam" id="PF01315">
    <property type="entry name" value="Ald_Xan_dh_C"/>
    <property type="match status" value="1"/>
</dbReference>
<keyword evidence="2" id="KW-0560">Oxidoreductase</keyword>